<dbReference type="EMBL" id="CP034550">
    <property type="protein sequence ID" value="QFZ20179.1"/>
    <property type="molecule type" value="Genomic_DNA"/>
</dbReference>
<protein>
    <submittedName>
        <fullName evidence="1">Uncharacterized protein</fullName>
    </submittedName>
</protein>
<dbReference type="RefSeq" id="WP_033432415.1">
    <property type="nucleotide sequence ID" value="NZ_CP034550.1"/>
</dbReference>
<name>A0A5Q0H219_SACSY</name>
<keyword evidence="2" id="KW-1185">Reference proteome</keyword>
<sequence length="61" mass="6629">MHRPQAVPGRGWGAFRQNCSTLDLRQNQVLSTAGVDIGDSLTLVQAVDPSAPAYTWTFTLL</sequence>
<dbReference type="Proteomes" id="UP000325787">
    <property type="component" value="Chromosome"/>
</dbReference>
<reference evidence="2" key="1">
    <citation type="journal article" date="2021" name="Curr. Microbiol.">
        <title>Complete genome of nocamycin-producing strain Saccharothrix syringae NRRL B-16468 reveals the biosynthetic potential for secondary metabolites.</title>
        <authorList>
            <person name="Mo X."/>
            <person name="Yang S."/>
        </authorList>
    </citation>
    <scope>NUCLEOTIDE SEQUENCE [LARGE SCALE GENOMIC DNA]</scope>
    <source>
        <strain evidence="2">ATCC 51364 / DSM 43886 / JCM 6844 / KCTC 9398 / NBRC 14523 / NRRL B-16468 / INA 2240</strain>
    </source>
</reference>
<proteinExistence type="predicted"/>
<evidence type="ECO:0000313" key="2">
    <source>
        <dbReference type="Proteomes" id="UP000325787"/>
    </source>
</evidence>
<evidence type="ECO:0000313" key="1">
    <source>
        <dbReference type="EMBL" id="QFZ20179.1"/>
    </source>
</evidence>
<dbReference type="KEGG" id="ssyi:EKG83_24670"/>
<organism evidence="1 2">
    <name type="scientific">Saccharothrix syringae</name>
    <name type="common">Nocardiopsis syringae</name>
    <dbReference type="NCBI Taxonomy" id="103733"/>
    <lineage>
        <taxon>Bacteria</taxon>
        <taxon>Bacillati</taxon>
        <taxon>Actinomycetota</taxon>
        <taxon>Actinomycetes</taxon>
        <taxon>Pseudonocardiales</taxon>
        <taxon>Pseudonocardiaceae</taxon>
        <taxon>Saccharothrix</taxon>
    </lineage>
</organism>
<accession>A0A5Q0H219</accession>
<dbReference type="AlphaFoldDB" id="A0A5Q0H219"/>
<gene>
    <name evidence="1" type="ORF">EKG83_24670</name>
</gene>